<name>A0A5K7Y0S8_9VIRU</name>
<evidence type="ECO:0000256" key="1">
    <source>
        <dbReference type="SAM" id="Phobius"/>
    </source>
</evidence>
<evidence type="ECO:0000313" key="2">
    <source>
        <dbReference type="EMBL" id="BBO53979.1"/>
    </source>
</evidence>
<feature type="transmembrane region" description="Helical" evidence="1">
    <location>
        <begin position="12"/>
        <end position="33"/>
    </location>
</feature>
<keyword evidence="1" id="KW-1133">Transmembrane helix</keyword>
<organism evidence="2">
    <name type="scientific">Abalone asfa-like virus</name>
    <dbReference type="NCBI Taxonomy" id="2839893"/>
    <lineage>
        <taxon>Viruses</taxon>
        <taxon>Varidnaviria</taxon>
        <taxon>Bamfordvirae</taxon>
        <taxon>Nucleocytoviricota</taxon>
        <taxon>Pokkesviricetes</taxon>
        <taxon>Asfuvirales</taxon>
        <taxon>Asfarviridae</taxon>
    </lineage>
</organism>
<proteinExistence type="predicted"/>
<keyword evidence="1" id="KW-0472">Membrane</keyword>
<sequence>MFRDLARKFYRVAMTFSIMSLGATIIGLTFQVINDLLADKPELLTQISNDEDEEKID</sequence>
<protein>
    <submittedName>
        <fullName evidence="2">Uncharacterized protein</fullName>
    </submittedName>
</protein>
<keyword evidence="1" id="KW-0812">Transmembrane</keyword>
<accession>A0A5K7Y0S8</accession>
<reference evidence="2" key="1">
    <citation type="journal article" date="2020" name="Sci. Rep.">
        <title>A novel Asfarvirus-like virus identified as a potential cause of mass mortality of abalone.</title>
        <authorList>
            <person name="Matsuyama T."/>
            <person name="Takano T."/>
            <person name="Nishiki I."/>
            <person name="Fujiwara A."/>
            <person name="Kiryu I."/>
            <person name="Inada M."/>
            <person name="Sakai T."/>
            <person name="Terashima S."/>
            <person name="Matsuura Y."/>
            <person name="Isowa K."/>
            <person name="Nakayasu C."/>
        </authorList>
    </citation>
    <scope>NUCLEOTIDE SEQUENCE</scope>
</reference>
<dbReference type="EMBL" id="LC506465">
    <property type="protein sequence ID" value="BBO53979.1"/>
    <property type="molecule type" value="Genomic_DNA"/>
</dbReference>